<dbReference type="InterPro" id="IPR011620">
    <property type="entry name" value="Sig_transdc_His_kinase_LytS_TM"/>
</dbReference>
<protein>
    <recommendedName>
        <fullName evidence="7">GGDEF domain-containing protein</fullName>
    </recommendedName>
</protein>
<dbReference type="SUPFAM" id="SSF55073">
    <property type="entry name" value="Nucleotide cyclase"/>
    <property type="match status" value="1"/>
</dbReference>
<keyword evidence="3 6" id="KW-0812">Transmembrane</keyword>
<dbReference type="SMART" id="SM00267">
    <property type="entry name" value="GGDEF"/>
    <property type="match status" value="1"/>
</dbReference>
<evidence type="ECO:0000256" key="6">
    <source>
        <dbReference type="SAM" id="Phobius"/>
    </source>
</evidence>
<feature type="transmembrane region" description="Helical" evidence="6">
    <location>
        <begin position="80"/>
        <end position="103"/>
    </location>
</feature>
<dbReference type="InterPro" id="IPR029787">
    <property type="entry name" value="Nucleotide_cyclase"/>
</dbReference>
<feature type="transmembrane region" description="Helical" evidence="6">
    <location>
        <begin position="109"/>
        <end position="133"/>
    </location>
</feature>
<evidence type="ECO:0000256" key="5">
    <source>
        <dbReference type="ARBA" id="ARBA00023136"/>
    </source>
</evidence>
<dbReference type="Proteomes" id="UP000249522">
    <property type="component" value="Unassembled WGS sequence"/>
</dbReference>
<dbReference type="GO" id="GO:0000155">
    <property type="term" value="F:phosphorelay sensor kinase activity"/>
    <property type="evidence" value="ECO:0007669"/>
    <property type="project" value="InterPro"/>
</dbReference>
<evidence type="ECO:0000256" key="4">
    <source>
        <dbReference type="ARBA" id="ARBA00022989"/>
    </source>
</evidence>
<dbReference type="Pfam" id="PF07694">
    <property type="entry name" value="5TM-5TMR_LYT"/>
    <property type="match status" value="1"/>
</dbReference>
<accession>A0A2W1LMF5</accession>
<dbReference type="EMBL" id="QKRB01000062">
    <property type="protein sequence ID" value="PZD92961.1"/>
    <property type="molecule type" value="Genomic_DNA"/>
</dbReference>
<feature type="domain" description="GGDEF" evidence="7">
    <location>
        <begin position="237"/>
        <end position="366"/>
    </location>
</feature>
<dbReference type="PROSITE" id="PS50887">
    <property type="entry name" value="GGDEF"/>
    <property type="match status" value="1"/>
</dbReference>
<evidence type="ECO:0000313" key="9">
    <source>
        <dbReference type="Proteomes" id="UP000249522"/>
    </source>
</evidence>
<evidence type="ECO:0000313" key="8">
    <source>
        <dbReference type="EMBL" id="PZD92961.1"/>
    </source>
</evidence>
<dbReference type="NCBIfam" id="TIGR00254">
    <property type="entry name" value="GGDEF"/>
    <property type="match status" value="1"/>
</dbReference>
<feature type="transmembrane region" description="Helical" evidence="6">
    <location>
        <begin position="145"/>
        <end position="163"/>
    </location>
</feature>
<dbReference type="InterPro" id="IPR050469">
    <property type="entry name" value="Diguanylate_Cyclase"/>
</dbReference>
<feature type="transmembrane region" description="Helical" evidence="6">
    <location>
        <begin position="20"/>
        <end position="38"/>
    </location>
</feature>
<dbReference type="GO" id="GO:0052621">
    <property type="term" value="F:diguanylate cyclase activity"/>
    <property type="evidence" value="ECO:0007669"/>
    <property type="project" value="TreeGrafter"/>
</dbReference>
<dbReference type="FunFam" id="3.30.70.270:FF:000001">
    <property type="entry name" value="Diguanylate cyclase domain protein"/>
    <property type="match status" value="1"/>
</dbReference>
<sequence length="366" mass="41105">MNCHGIRIPIEEITMLKDLFVHLCIMISFMFIGGALFKNNQVSGNLQMKIALGLTAGLLGSILMFFGIELNDGIRLDLRYMVLILSVLHGGMLSLFITGTVLILTRLAFFPFASSSIVGVLIIASSVIAYVIITRSKRSHLQKWVWMNVFGFLVNVIPLRLYIKGYDLLVIIVEYGLVTVPAGFLVYIAAHYIAESNRNHQLMKEQLKRDFLTGLSNSRHFHTMFQGYLEKAIRNNHPVSFLMIDIDHFKTINDTYGHPAGDAVLQRLGKFLIESSRTEDLVSRMGGEEFSALLWNTSYEQATAIAERWRSQITHISIPMPSGEDITITVSIGVSSSPPHKEAVILLEEADKALYRAKQQGRNRVC</sequence>
<gene>
    <name evidence="8" type="ORF">DNH61_25510</name>
</gene>
<comment type="subcellular location">
    <subcellularLocation>
        <location evidence="1">Cell membrane</location>
        <topology evidence="1">Multi-pass membrane protein</topology>
    </subcellularLocation>
</comment>
<dbReference type="Gene3D" id="3.30.70.270">
    <property type="match status" value="1"/>
</dbReference>
<dbReference type="GO" id="GO:1902201">
    <property type="term" value="P:negative regulation of bacterial-type flagellum-dependent cell motility"/>
    <property type="evidence" value="ECO:0007669"/>
    <property type="project" value="TreeGrafter"/>
</dbReference>
<dbReference type="AlphaFoldDB" id="A0A2W1LMF5"/>
<evidence type="ECO:0000256" key="2">
    <source>
        <dbReference type="ARBA" id="ARBA00022475"/>
    </source>
</evidence>
<reference evidence="8 9" key="1">
    <citation type="submission" date="2018-06" db="EMBL/GenBank/DDBJ databases">
        <title>Paenibacillus imtechensis sp. nov.</title>
        <authorList>
            <person name="Pinnaka A.K."/>
            <person name="Singh H."/>
            <person name="Kaur M."/>
        </authorList>
    </citation>
    <scope>NUCLEOTIDE SEQUENCE [LARGE SCALE GENOMIC DNA]</scope>
    <source>
        <strain evidence="8 9">SMB1</strain>
    </source>
</reference>
<organism evidence="8 9">
    <name type="scientific">Paenibacillus sambharensis</name>
    <dbReference type="NCBI Taxonomy" id="1803190"/>
    <lineage>
        <taxon>Bacteria</taxon>
        <taxon>Bacillati</taxon>
        <taxon>Bacillota</taxon>
        <taxon>Bacilli</taxon>
        <taxon>Bacillales</taxon>
        <taxon>Paenibacillaceae</taxon>
        <taxon>Paenibacillus</taxon>
    </lineage>
</organism>
<evidence type="ECO:0000256" key="1">
    <source>
        <dbReference type="ARBA" id="ARBA00004651"/>
    </source>
</evidence>
<dbReference type="PANTHER" id="PTHR45138:SF9">
    <property type="entry name" value="DIGUANYLATE CYCLASE DGCM-RELATED"/>
    <property type="match status" value="1"/>
</dbReference>
<dbReference type="Pfam" id="PF00990">
    <property type="entry name" value="GGDEF"/>
    <property type="match status" value="1"/>
</dbReference>
<dbReference type="PANTHER" id="PTHR45138">
    <property type="entry name" value="REGULATORY COMPONENTS OF SENSORY TRANSDUCTION SYSTEM"/>
    <property type="match status" value="1"/>
</dbReference>
<keyword evidence="2" id="KW-1003">Cell membrane</keyword>
<dbReference type="OrthoDB" id="9759607at2"/>
<keyword evidence="9" id="KW-1185">Reference proteome</keyword>
<dbReference type="GO" id="GO:0043709">
    <property type="term" value="P:cell adhesion involved in single-species biofilm formation"/>
    <property type="evidence" value="ECO:0007669"/>
    <property type="project" value="TreeGrafter"/>
</dbReference>
<feature type="transmembrane region" description="Helical" evidence="6">
    <location>
        <begin position="169"/>
        <end position="194"/>
    </location>
</feature>
<comment type="caution">
    <text evidence="8">The sequence shown here is derived from an EMBL/GenBank/DDBJ whole genome shotgun (WGS) entry which is preliminary data.</text>
</comment>
<evidence type="ECO:0000259" key="7">
    <source>
        <dbReference type="PROSITE" id="PS50887"/>
    </source>
</evidence>
<dbReference type="GO" id="GO:0071555">
    <property type="term" value="P:cell wall organization"/>
    <property type="evidence" value="ECO:0007669"/>
    <property type="project" value="InterPro"/>
</dbReference>
<feature type="transmembrane region" description="Helical" evidence="6">
    <location>
        <begin position="50"/>
        <end position="68"/>
    </location>
</feature>
<evidence type="ECO:0000256" key="3">
    <source>
        <dbReference type="ARBA" id="ARBA00022692"/>
    </source>
</evidence>
<keyword evidence="4 6" id="KW-1133">Transmembrane helix</keyword>
<keyword evidence="5 6" id="KW-0472">Membrane</keyword>
<dbReference type="InterPro" id="IPR043128">
    <property type="entry name" value="Rev_trsase/Diguanyl_cyclase"/>
</dbReference>
<dbReference type="CDD" id="cd01949">
    <property type="entry name" value="GGDEF"/>
    <property type="match status" value="1"/>
</dbReference>
<dbReference type="GO" id="GO:0005886">
    <property type="term" value="C:plasma membrane"/>
    <property type="evidence" value="ECO:0007669"/>
    <property type="project" value="UniProtKB-SubCell"/>
</dbReference>
<name>A0A2W1LMF5_9BACL</name>
<proteinExistence type="predicted"/>
<dbReference type="InterPro" id="IPR000160">
    <property type="entry name" value="GGDEF_dom"/>
</dbReference>